<evidence type="ECO:0000256" key="2">
    <source>
        <dbReference type="ARBA" id="ARBA00013090"/>
    </source>
</evidence>
<keyword evidence="3" id="KW-0133">Cell shape</keyword>
<dbReference type="Pfam" id="PF01177">
    <property type="entry name" value="Asp_Glu_race"/>
    <property type="match status" value="1"/>
</dbReference>
<accession>A0A7V2WVA5</accession>
<dbReference type="PANTHER" id="PTHR21198">
    <property type="entry name" value="GLUTAMATE RACEMASE"/>
    <property type="match status" value="1"/>
</dbReference>
<dbReference type="GO" id="GO:0071555">
    <property type="term" value="P:cell wall organization"/>
    <property type="evidence" value="ECO:0007669"/>
    <property type="project" value="UniProtKB-KW"/>
</dbReference>
<dbReference type="FunFam" id="3.40.50.1860:FF:000002">
    <property type="entry name" value="Glutamate racemase"/>
    <property type="match status" value="1"/>
</dbReference>
<gene>
    <name evidence="9" type="primary">murI</name>
    <name evidence="9" type="ORF">ENJ51_07660</name>
</gene>
<dbReference type="InterPro" id="IPR033134">
    <property type="entry name" value="Asp/Glu_racemase_AS_2"/>
</dbReference>
<evidence type="ECO:0000256" key="8">
    <source>
        <dbReference type="NCBIfam" id="TIGR00067"/>
    </source>
</evidence>
<keyword evidence="4" id="KW-0573">Peptidoglycan synthesis</keyword>
<evidence type="ECO:0000256" key="1">
    <source>
        <dbReference type="ARBA" id="ARBA00001602"/>
    </source>
</evidence>
<keyword evidence="6" id="KW-0961">Cell wall biogenesis/degradation</keyword>
<organism evidence="9">
    <name type="scientific">Leucothrix mucor</name>
    <dbReference type="NCBI Taxonomy" id="45248"/>
    <lineage>
        <taxon>Bacteria</taxon>
        <taxon>Pseudomonadati</taxon>
        <taxon>Pseudomonadota</taxon>
        <taxon>Gammaproteobacteria</taxon>
        <taxon>Thiotrichales</taxon>
        <taxon>Thiotrichaceae</taxon>
        <taxon>Leucothrix</taxon>
    </lineage>
</organism>
<dbReference type="PROSITE" id="PS00924">
    <property type="entry name" value="ASP_GLU_RACEMASE_2"/>
    <property type="match status" value="1"/>
</dbReference>
<dbReference type="SUPFAM" id="SSF53681">
    <property type="entry name" value="Aspartate/glutamate racemase"/>
    <property type="match status" value="2"/>
</dbReference>
<dbReference type="EC" id="5.1.1.3" evidence="2 8"/>
<comment type="caution">
    <text evidence="9">The sequence shown here is derived from an EMBL/GenBank/DDBJ whole genome shotgun (WGS) entry which is preliminary data.</text>
</comment>
<evidence type="ECO:0000256" key="4">
    <source>
        <dbReference type="ARBA" id="ARBA00022984"/>
    </source>
</evidence>
<dbReference type="AlphaFoldDB" id="A0A7V2WVA5"/>
<evidence type="ECO:0000256" key="5">
    <source>
        <dbReference type="ARBA" id="ARBA00023235"/>
    </source>
</evidence>
<keyword evidence="5 9" id="KW-0413">Isomerase</keyword>
<dbReference type="Gene3D" id="3.40.50.1860">
    <property type="match status" value="2"/>
</dbReference>
<dbReference type="EMBL" id="DRMS01000287">
    <property type="protein sequence ID" value="HFC92674.1"/>
    <property type="molecule type" value="Genomic_DNA"/>
</dbReference>
<dbReference type="GO" id="GO:0008360">
    <property type="term" value="P:regulation of cell shape"/>
    <property type="evidence" value="ECO:0007669"/>
    <property type="project" value="UniProtKB-KW"/>
</dbReference>
<evidence type="ECO:0000256" key="7">
    <source>
        <dbReference type="ARBA" id="ARBA00070053"/>
    </source>
</evidence>
<name>A0A7V2WVA5_LEUMU</name>
<evidence type="ECO:0000256" key="6">
    <source>
        <dbReference type="ARBA" id="ARBA00023316"/>
    </source>
</evidence>
<dbReference type="GO" id="GO:0009252">
    <property type="term" value="P:peptidoglycan biosynthetic process"/>
    <property type="evidence" value="ECO:0007669"/>
    <property type="project" value="UniProtKB-UniRule"/>
</dbReference>
<feature type="non-terminal residue" evidence="9">
    <location>
        <position position="228"/>
    </location>
</feature>
<evidence type="ECO:0000313" key="9">
    <source>
        <dbReference type="EMBL" id="HFC92674.1"/>
    </source>
</evidence>
<proteinExistence type="inferred from homology"/>
<dbReference type="InterPro" id="IPR015942">
    <property type="entry name" value="Asp/Glu/hydantoin_racemase"/>
</dbReference>
<dbReference type="GO" id="GO:0008881">
    <property type="term" value="F:glutamate racemase activity"/>
    <property type="evidence" value="ECO:0007669"/>
    <property type="project" value="UniProtKB-UniRule"/>
</dbReference>
<dbReference type="Proteomes" id="UP000885750">
    <property type="component" value="Unassembled WGS sequence"/>
</dbReference>
<dbReference type="PROSITE" id="PS00923">
    <property type="entry name" value="ASP_GLU_RACEMASE_1"/>
    <property type="match status" value="1"/>
</dbReference>
<reference evidence="9" key="1">
    <citation type="journal article" date="2020" name="mSystems">
        <title>Genome- and Community-Level Interaction Insights into Carbon Utilization and Element Cycling Functions of Hydrothermarchaeota in Hydrothermal Sediment.</title>
        <authorList>
            <person name="Zhou Z."/>
            <person name="Liu Y."/>
            <person name="Xu W."/>
            <person name="Pan J."/>
            <person name="Luo Z.H."/>
            <person name="Li M."/>
        </authorList>
    </citation>
    <scope>NUCLEOTIDE SEQUENCE [LARGE SCALE GENOMIC DNA]</scope>
    <source>
        <strain evidence="9">HyVt-493</strain>
    </source>
</reference>
<evidence type="ECO:0000256" key="3">
    <source>
        <dbReference type="ARBA" id="ARBA00022960"/>
    </source>
</evidence>
<dbReference type="HAMAP" id="MF_00258">
    <property type="entry name" value="Glu_racemase"/>
    <property type="match status" value="1"/>
</dbReference>
<dbReference type="NCBIfam" id="TIGR00067">
    <property type="entry name" value="glut_race"/>
    <property type="match status" value="1"/>
</dbReference>
<dbReference type="InterPro" id="IPR018187">
    <property type="entry name" value="Asp/Glu_racemase_AS_1"/>
</dbReference>
<dbReference type="InterPro" id="IPR001920">
    <property type="entry name" value="Asp/Glu_race"/>
</dbReference>
<dbReference type="InterPro" id="IPR004391">
    <property type="entry name" value="Glu_race"/>
</dbReference>
<comment type="catalytic activity">
    <reaction evidence="1">
        <text>L-glutamate = D-glutamate</text>
        <dbReference type="Rhea" id="RHEA:12813"/>
        <dbReference type="ChEBI" id="CHEBI:29985"/>
        <dbReference type="ChEBI" id="CHEBI:29986"/>
        <dbReference type="EC" id="5.1.1.3"/>
    </reaction>
</comment>
<protein>
    <recommendedName>
        <fullName evidence="7 8">Glutamate racemase</fullName>
        <ecNumber evidence="2 8">5.1.1.3</ecNumber>
    </recommendedName>
</protein>
<dbReference type="PANTHER" id="PTHR21198:SF2">
    <property type="entry name" value="GLUTAMATE RACEMASE"/>
    <property type="match status" value="1"/>
</dbReference>
<sequence length="228" mass="25334">MKNNTNYINTSPIGVFDSGMGGLSVLREIRKLLPYEDLIYIADSLHAPYGDRSTQHVQSRSQKIANFLLDKNIKALVVACNTATAEAVDLLREQLSIPVIGLEPAIKPGAKVSKTGVIGVLATQRTIDSERLTSLAIRHAPHTKVIAQACPGLVEKVEENHLDRYDTRLLIKKYTTPLLEQNADTIILGCTHYPFLSQTIRIIVGKEIRLIETGRPVARQLQRILQQH</sequence>